<dbReference type="PaxDb" id="3827-XP_004499932.1"/>
<dbReference type="GO" id="GO:0005886">
    <property type="term" value="C:plasma membrane"/>
    <property type="evidence" value="ECO:0007669"/>
    <property type="project" value="UniProtKB-SubCell"/>
</dbReference>
<evidence type="ECO:0000256" key="1">
    <source>
        <dbReference type="ARBA" id="ARBA00004141"/>
    </source>
</evidence>
<dbReference type="OrthoDB" id="44736at2759"/>
<feature type="transmembrane region" description="Helical" evidence="6">
    <location>
        <begin position="271"/>
        <end position="292"/>
    </location>
</feature>
<keyword evidence="5 6" id="KW-0472">Membrane</keyword>
<keyword evidence="3 6" id="KW-0812">Transmembrane</keyword>
<name>A0A1S2Y7Q4_CICAR</name>
<keyword evidence="8" id="KW-1185">Reference proteome</keyword>
<dbReference type="KEGG" id="cam:101505031"/>
<accession>A0A1S2Y7Q4</accession>
<feature type="compositionally biased region" description="Polar residues" evidence="7">
    <location>
        <begin position="1"/>
        <end position="22"/>
    </location>
</feature>
<dbReference type="GeneID" id="101505031"/>
<dbReference type="PANTHER" id="PTHR12385:SF93">
    <property type="entry name" value="CHOLINE TRANSPORTER-LIKE PROTEIN"/>
    <property type="match status" value="1"/>
</dbReference>
<dbReference type="PANTHER" id="PTHR12385">
    <property type="entry name" value="CHOLINE TRANSPORTER-LIKE (SLC FAMILY 44)"/>
    <property type="match status" value="1"/>
</dbReference>
<feature type="transmembrane region" description="Helical" evidence="6">
    <location>
        <begin position="521"/>
        <end position="540"/>
    </location>
</feature>
<feature type="region of interest" description="Disordered" evidence="7">
    <location>
        <begin position="144"/>
        <end position="186"/>
    </location>
</feature>
<keyword evidence="4 6" id="KW-1133">Transmembrane helix</keyword>
<dbReference type="GO" id="GO:0022857">
    <property type="term" value="F:transmembrane transporter activity"/>
    <property type="evidence" value="ECO:0007669"/>
    <property type="project" value="UniProtKB-UniRule"/>
</dbReference>
<evidence type="ECO:0000256" key="5">
    <source>
        <dbReference type="ARBA" id="ARBA00023136"/>
    </source>
</evidence>
<sequence length="623" mass="70129">MKTTNKASNVIFTNPKTQQQHYSLRKKKTPPSLLSTPSPLSPPSQHQKLIFFQMGATEHVVGERENEIEAGMREKEGDGGNKEERVRDLERGEVGVEEREVQSNHVDVDDDDNVGHGHDHEEFNVSRFHRLNPTNPLRIVINSSTRVAKPSQPTNQSQRSHTHTQSRSVPTPIETPQPPPQQQPVTLNSRRYTNRISLFIFALHQLLAIALVCFLVFKGIRGLIQDSDSVKRKQKNVLKFFLPQVEVATFMSIILAFIWQGAIRKWPTFMIHFILWCTFIMSLAAGILLICFQKAPTDGVGVCFIAFAIGNGLYGCWVSHRIKFCCKVLSLSLQPVSKFSDLNKPTYNMLGVGFLWISLWILAVIGALNFYFPPLIIIVLVLSLMWTTEVMRNVVNITVSRVIALYYLRGMQSSTQFCLLRALTRNLGSACLGSLFVPAIEALRIVARGLNLLEGEDEFMFCCARCCLRVMDSIFRNGNSWAYVQIAAYGKGFVNASQDTWSLFEKEDMVPIVDADITSSICFLTGVCSGSICVIVVAAWTQRVHQSFTATLSLLTFLIGYLLTRIAMAVPHACVSCYYVCYAENPDNRLFDKTIKDRQALLKTGREVVVPTPRGLRRYTTRS</sequence>
<gene>
    <name evidence="9" type="primary">LOC101505031</name>
</gene>
<reference evidence="8" key="1">
    <citation type="journal article" date="2013" name="Nat. Biotechnol.">
        <title>Draft genome sequence of chickpea (Cicer arietinum) provides a resource for trait improvement.</title>
        <authorList>
            <person name="Varshney R.K."/>
            <person name="Song C."/>
            <person name="Saxena R.K."/>
            <person name="Azam S."/>
            <person name="Yu S."/>
            <person name="Sharpe A.G."/>
            <person name="Cannon S."/>
            <person name="Baek J."/>
            <person name="Rosen B.D."/>
            <person name="Tar'an B."/>
            <person name="Millan T."/>
            <person name="Zhang X."/>
            <person name="Ramsay L.D."/>
            <person name="Iwata A."/>
            <person name="Wang Y."/>
            <person name="Nelson W."/>
            <person name="Farmer A.D."/>
            <person name="Gaur P.M."/>
            <person name="Soderlund C."/>
            <person name="Penmetsa R.V."/>
            <person name="Xu C."/>
            <person name="Bharti A.K."/>
            <person name="He W."/>
            <person name="Winter P."/>
            <person name="Zhao S."/>
            <person name="Hane J.K."/>
            <person name="Carrasquilla-Garcia N."/>
            <person name="Condie J.A."/>
            <person name="Upadhyaya H.D."/>
            <person name="Luo M.C."/>
            <person name="Thudi M."/>
            <person name="Gowda C.L."/>
            <person name="Singh N.P."/>
            <person name="Lichtenzveig J."/>
            <person name="Gali K.K."/>
            <person name="Rubio J."/>
            <person name="Nadarajan N."/>
            <person name="Dolezel J."/>
            <person name="Bansal K.C."/>
            <person name="Xu X."/>
            <person name="Edwards D."/>
            <person name="Zhang G."/>
            <person name="Kahl G."/>
            <person name="Gil J."/>
            <person name="Singh K.B."/>
            <person name="Datta S.K."/>
            <person name="Jackson S.A."/>
            <person name="Wang J."/>
            <person name="Cook D.R."/>
        </authorList>
    </citation>
    <scope>NUCLEOTIDE SEQUENCE [LARGE SCALE GENOMIC DNA]</scope>
    <source>
        <strain evidence="8">cv. CDC Frontier</strain>
    </source>
</reference>
<feature type="compositionally biased region" description="Polar residues" evidence="7">
    <location>
        <begin position="144"/>
        <end position="169"/>
    </location>
</feature>
<comment type="function">
    <text evidence="6">Choline transporter.</text>
</comment>
<organism evidence="8 9">
    <name type="scientific">Cicer arietinum</name>
    <name type="common">Chickpea</name>
    <name type="synonym">Garbanzo</name>
    <dbReference type="NCBI Taxonomy" id="3827"/>
    <lineage>
        <taxon>Eukaryota</taxon>
        <taxon>Viridiplantae</taxon>
        <taxon>Streptophyta</taxon>
        <taxon>Embryophyta</taxon>
        <taxon>Tracheophyta</taxon>
        <taxon>Spermatophyta</taxon>
        <taxon>Magnoliopsida</taxon>
        <taxon>eudicotyledons</taxon>
        <taxon>Gunneridae</taxon>
        <taxon>Pentapetalae</taxon>
        <taxon>rosids</taxon>
        <taxon>fabids</taxon>
        <taxon>Fabales</taxon>
        <taxon>Fabaceae</taxon>
        <taxon>Papilionoideae</taxon>
        <taxon>50 kb inversion clade</taxon>
        <taxon>NPAAA clade</taxon>
        <taxon>Hologalegina</taxon>
        <taxon>IRL clade</taxon>
        <taxon>Cicereae</taxon>
        <taxon>Cicer</taxon>
    </lineage>
</organism>
<comment type="caution">
    <text evidence="6">Lacks conserved residue(s) required for the propagation of feature annotation.</text>
</comment>
<evidence type="ECO:0000256" key="3">
    <source>
        <dbReference type="ARBA" id="ARBA00022692"/>
    </source>
</evidence>
<evidence type="ECO:0000313" key="9">
    <source>
        <dbReference type="RefSeq" id="XP_004499932.2"/>
    </source>
</evidence>
<feature type="compositionally biased region" description="Pro residues" evidence="7">
    <location>
        <begin position="173"/>
        <end position="182"/>
    </location>
</feature>
<evidence type="ECO:0000256" key="7">
    <source>
        <dbReference type="SAM" id="MobiDB-lite"/>
    </source>
</evidence>
<comment type="subcellular location">
    <subcellularLocation>
        <location evidence="6">Cell membrane</location>
        <topology evidence="6">Multi-pass membrane protein</topology>
    </subcellularLocation>
    <subcellularLocation>
        <location evidence="1">Membrane</location>
        <topology evidence="1">Multi-pass membrane protein</topology>
    </subcellularLocation>
</comment>
<evidence type="ECO:0000313" key="8">
    <source>
        <dbReference type="Proteomes" id="UP000087171"/>
    </source>
</evidence>
<dbReference type="Pfam" id="PF04515">
    <property type="entry name" value="Choline_transpo"/>
    <property type="match status" value="1"/>
</dbReference>
<dbReference type="STRING" id="3827.A0A1S2Y7Q4"/>
<dbReference type="InterPro" id="IPR007603">
    <property type="entry name" value="Choline_transptr-like"/>
</dbReference>
<feature type="transmembrane region" description="Helical" evidence="6">
    <location>
        <begin position="196"/>
        <end position="217"/>
    </location>
</feature>
<dbReference type="Proteomes" id="UP000087171">
    <property type="component" value="Chromosome Ca5"/>
</dbReference>
<comment type="similarity">
    <text evidence="2 6">Belongs to the CTL (choline transporter-like) family.</text>
</comment>
<dbReference type="eggNOG" id="KOG1362">
    <property type="taxonomic scope" value="Eukaryota"/>
</dbReference>
<feature type="transmembrane region" description="Helical" evidence="6">
    <location>
        <begin position="354"/>
        <end position="382"/>
    </location>
</feature>
<feature type="transmembrane region" description="Helical" evidence="6">
    <location>
        <begin position="237"/>
        <end position="259"/>
    </location>
</feature>
<dbReference type="AlphaFoldDB" id="A0A1S2Y7Q4"/>
<reference evidence="9" key="2">
    <citation type="submission" date="2025-08" db="UniProtKB">
        <authorList>
            <consortium name="RefSeq"/>
        </authorList>
    </citation>
    <scope>IDENTIFICATION</scope>
    <source>
        <tissue evidence="9">Etiolated seedlings</tissue>
    </source>
</reference>
<evidence type="ECO:0000256" key="4">
    <source>
        <dbReference type="ARBA" id="ARBA00022989"/>
    </source>
</evidence>
<protein>
    <recommendedName>
        <fullName evidence="6">Choline transporter-like protein</fullName>
    </recommendedName>
</protein>
<evidence type="ECO:0000256" key="2">
    <source>
        <dbReference type="ARBA" id="ARBA00007168"/>
    </source>
</evidence>
<dbReference type="RefSeq" id="XP_004499932.2">
    <property type="nucleotide sequence ID" value="XM_004499875.3"/>
</dbReference>
<proteinExistence type="inferred from homology"/>
<evidence type="ECO:0000256" key="6">
    <source>
        <dbReference type="RuleBase" id="RU368066"/>
    </source>
</evidence>
<feature type="transmembrane region" description="Helical" evidence="6">
    <location>
        <begin position="299"/>
        <end position="320"/>
    </location>
</feature>
<feature type="region of interest" description="Disordered" evidence="7">
    <location>
        <begin position="1"/>
        <end position="45"/>
    </location>
</feature>